<dbReference type="RefSeq" id="WP_073009530.1">
    <property type="nucleotide sequence ID" value="NZ_FQXD01000010.1"/>
</dbReference>
<keyword evidence="2" id="KW-1185">Reference proteome</keyword>
<dbReference type="Pfam" id="PF03682">
    <property type="entry name" value="UPF0158"/>
    <property type="match status" value="1"/>
</dbReference>
<dbReference type="OrthoDB" id="48384at2"/>
<sequence>MSQALKLSELIDEMDMQFDDSNVFVNKETGEIVYIMREFLSMAEDGEKGDHLPSWEQKQLKLAEDIVFSFEKYQTIPSKYDMDEYDIMEDFCLAVKNERHQQQLLTAIRGKGAFRRFKDKIIALDLEDDWYDYHHNRLKEIAIDFCHRHEIKYEDK</sequence>
<dbReference type="AlphaFoldDB" id="A0A1M5UKJ0"/>
<dbReference type="InterPro" id="IPR005361">
    <property type="entry name" value="UPF0158"/>
</dbReference>
<organism evidence="1 2">
    <name type="scientific">Virgibacillus chiguensis</name>
    <dbReference type="NCBI Taxonomy" id="411959"/>
    <lineage>
        <taxon>Bacteria</taxon>
        <taxon>Bacillati</taxon>
        <taxon>Bacillota</taxon>
        <taxon>Bacilli</taxon>
        <taxon>Bacillales</taxon>
        <taxon>Bacillaceae</taxon>
        <taxon>Virgibacillus</taxon>
    </lineage>
</organism>
<dbReference type="Proteomes" id="UP000184079">
    <property type="component" value="Unassembled WGS sequence"/>
</dbReference>
<reference evidence="2" key="1">
    <citation type="submission" date="2016-11" db="EMBL/GenBank/DDBJ databases">
        <authorList>
            <person name="Varghese N."/>
            <person name="Submissions S."/>
        </authorList>
    </citation>
    <scope>NUCLEOTIDE SEQUENCE [LARGE SCALE GENOMIC DNA]</scope>
    <source>
        <strain evidence="2">CGMCC 1.6496</strain>
    </source>
</reference>
<gene>
    <name evidence="1" type="ORF">SAMN05421807_11020</name>
</gene>
<protein>
    <submittedName>
        <fullName evidence="1">Uncharacterized protein family (UPF0158)</fullName>
    </submittedName>
</protein>
<accession>A0A1M5UKJ0</accession>
<evidence type="ECO:0000313" key="2">
    <source>
        <dbReference type="Proteomes" id="UP000184079"/>
    </source>
</evidence>
<proteinExistence type="predicted"/>
<evidence type="ECO:0000313" key="1">
    <source>
        <dbReference type="EMBL" id="SHH63481.1"/>
    </source>
</evidence>
<name>A0A1M5UKJ0_9BACI</name>
<dbReference type="EMBL" id="FQXD01000010">
    <property type="protein sequence ID" value="SHH63481.1"/>
    <property type="molecule type" value="Genomic_DNA"/>
</dbReference>